<evidence type="ECO:0000313" key="3">
    <source>
        <dbReference type="Proteomes" id="UP001317629"/>
    </source>
</evidence>
<gene>
    <name evidence="2" type="ORF">SS37A_38800</name>
</gene>
<dbReference type="RefSeq" id="WP_281932658.1">
    <property type="nucleotide sequence ID" value="NZ_AP027144.1"/>
</dbReference>
<sequence>MSERIYIVGGSKGGVGKSMVSLSLVDYLLQRDKKVLLVETDNSNPDVHKALQGVVESQIIDLDEASGWVSLVNVCDQKKGHVVVVNTAARNNRGVSKFGATLNDTLAELGRELMTFWVINRQRDSLELLADYQMAIQSTKLNVLMNGYFGDEAKFELYNSSKIKAAIENDLKGKSRLFPELADRVADDLYSKRLSIEAASKEMPIGNRAELGRWRRLVAALFDDLLSEPETVKARSARPKASEASAES</sequence>
<organism evidence="2 3">
    <name type="scientific">Methylocystis iwaonis</name>
    <dbReference type="NCBI Taxonomy" id="2885079"/>
    <lineage>
        <taxon>Bacteria</taxon>
        <taxon>Pseudomonadati</taxon>
        <taxon>Pseudomonadota</taxon>
        <taxon>Alphaproteobacteria</taxon>
        <taxon>Hyphomicrobiales</taxon>
        <taxon>Methylocystaceae</taxon>
        <taxon>Methylocystis</taxon>
    </lineage>
</organism>
<dbReference type="Gene3D" id="3.40.50.300">
    <property type="entry name" value="P-loop containing nucleotide triphosphate hydrolases"/>
    <property type="match status" value="1"/>
</dbReference>
<dbReference type="Proteomes" id="UP001317629">
    <property type="component" value="Plasmid pSS37A-Re-2"/>
</dbReference>
<reference evidence="2 3" key="1">
    <citation type="journal article" date="2023" name="Int. J. Syst. Evol. Microbiol.">
        <title>Methylocystis iwaonis sp. nov., a type II methane-oxidizing bacterium from surface soil of a rice paddy field in Japan, and emended description of the genus Methylocystis (ex Whittenbury et al. 1970) Bowman et al. 1993.</title>
        <authorList>
            <person name="Kaise H."/>
            <person name="Sawadogo J.B."/>
            <person name="Alam M.S."/>
            <person name="Ueno C."/>
            <person name="Dianou D."/>
            <person name="Shinjo R."/>
            <person name="Asakawa S."/>
        </authorList>
    </citation>
    <scope>NUCLEOTIDE SEQUENCE [LARGE SCALE GENOMIC DNA]</scope>
    <source>
        <strain evidence="2 3">SS37A-Re</strain>
    </source>
</reference>
<dbReference type="SUPFAM" id="SSF52540">
    <property type="entry name" value="P-loop containing nucleoside triphosphate hydrolases"/>
    <property type="match status" value="1"/>
</dbReference>
<evidence type="ECO:0000313" key="2">
    <source>
        <dbReference type="EMBL" id="BDV36350.1"/>
    </source>
</evidence>
<name>A0ABM8EE96_9HYPH</name>
<keyword evidence="3" id="KW-1185">Reference proteome</keyword>
<dbReference type="InterPro" id="IPR027417">
    <property type="entry name" value="P-loop_NTPase"/>
</dbReference>
<geneLocation type="plasmid" evidence="2 3">
    <name>pSS37A-Re-2</name>
</geneLocation>
<accession>A0ABM8EE96</accession>
<keyword evidence="2" id="KW-0614">Plasmid</keyword>
<dbReference type="Pfam" id="PF01656">
    <property type="entry name" value="CbiA"/>
    <property type="match status" value="1"/>
</dbReference>
<evidence type="ECO:0000259" key="1">
    <source>
        <dbReference type="Pfam" id="PF01656"/>
    </source>
</evidence>
<dbReference type="InterPro" id="IPR002586">
    <property type="entry name" value="CobQ/CobB/MinD/ParA_Nub-bd_dom"/>
</dbReference>
<protein>
    <recommendedName>
        <fullName evidence="1">CobQ/CobB/MinD/ParA nucleotide binding domain-containing protein</fullName>
    </recommendedName>
</protein>
<proteinExistence type="predicted"/>
<dbReference type="EMBL" id="AP027144">
    <property type="protein sequence ID" value="BDV36350.1"/>
    <property type="molecule type" value="Genomic_DNA"/>
</dbReference>
<feature type="domain" description="CobQ/CobB/MinD/ParA nucleotide binding" evidence="1">
    <location>
        <begin position="7"/>
        <end position="143"/>
    </location>
</feature>